<proteinExistence type="predicted"/>
<evidence type="ECO:0000256" key="7">
    <source>
        <dbReference type="ARBA" id="ARBA00023303"/>
    </source>
</evidence>
<evidence type="ECO:0000256" key="10">
    <source>
        <dbReference type="SAM" id="Coils"/>
    </source>
</evidence>
<feature type="domain" description="Ion transport" evidence="13">
    <location>
        <begin position="919"/>
        <end position="1172"/>
    </location>
</feature>
<feature type="compositionally biased region" description="Basic and acidic residues" evidence="11">
    <location>
        <begin position="1"/>
        <end position="25"/>
    </location>
</feature>
<dbReference type="RefSeq" id="XP_026637381.1">
    <property type="nucleotide sequence ID" value="XM_026781580.1"/>
</dbReference>
<reference evidence="18" key="1">
    <citation type="submission" date="2025-08" db="UniProtKB">
        <authorList>
            <consortium name="RefSeq"/>
        </authorList>
    </citation>
    <scope>IDENTIFICATION</scope>
</reference>
<feature type="region of interest" description="Disordered" evidence="11">
    <location>
        <begin position="1635"/>
        <end position="1758"/>
    </location>
</feature>
<dbReference type="InterPro" id="IPR032415">
    <property type="entry name" value="TRPM_tetra"/>
</dbReference>
<dbReference type="InterPro" id="IPR005821">
    <property type="entry name" value="Ion_trans_dom"/>
</dbReference>
<keyword evidence="4 12" id="KW-1133">Transmembrane helix</keyword>
<evidence type="ECO:0000313" key="17">
    <source>
        <dbReference type="Proteomes" id="UP000694915"/>
    </source>
</evidence>
<feature type="domain" description="TRPM tetramerisation" evidence="14">
    <location>
        <begin position="1266"/>
        <end position="1321"/>
    </location>
</feature>
<dbReference type="InterPro" id="IPR057366">
    <property type="entry name" value="TRPM-like"/>
</dbReference>
<dbReference type="InterPro" id="IPR050927">
    <property type="entry name" value="TRPM"/>
</dbReference>
<keyword evidence="6 12" id="KW-0472">Membrane</keyword>
<evidence type="ECO:0000259" key="16">
    <source>
        <dbReference type="Pfam" id="PF25508"/>
    </source>
</evidence>
<dbReference type="InterPro" id="IPR041491">
    <property type="entry name" value="TRPM_SLOG"/>
</dbReference>
<dbReference type="PANTHER" id="PTHR13800">
    <property type="entry name" value="TRANSIENT RECEPTOR POTENTIAL CATION CHANNEL, SUBFAMILY M, MEMBER 6"/>
    <property type="match status" value="1"/>
</dbReference>
<dbReference type="InterPro" id="IPR037162">
    <property type="entry name" value="TRPM_tetra_sf"/>
</dbReference>
<dbReference type="Pfam" id="PF00520">
    <property type="entry name" value="Ion_trans"/>
    <property type="match status" value="1"/>
</dbReference>
<feature type="compositionally biased region" description="Polar residues" evidence="11">
    <location>
        <begin position="1716"/>
        <end position="1727"/>
    </location>
</feature>
<feature type="transmembrane region" description="Helical" evidence="12">
    <location>
        <begin position="1009"/>
        <end position="1027"/>
    </location>
</feature>
<comment type="catalytic activity">
    <reaction evidence="9">
        <text>Ca(2+)(in) = Ca(2+)(out)</text>
        <dbReference type="Rhea" id="RHEA:29671"/>
        <dbReference type="ChEBI" id="CHEBI:29108"/>
    </reaction>
</comment>
<evidence type="ECO:0000256" key="8">
    <source>
        <dbReference type="ARBA" id="ARBA00034269"/>
    </source>
</evidence>
<comment type="subcellular location">
    <subcellularLocation>
        <location evidence="1">Membrane</location>
        <topology evidence="1">Multi-pass membrane protein</topology>
    </subcellularLocation>
</comment>
<evidence type="ECO:0000256" key="3">
    <source>
        <dbReference type="ARBA" id="ARBA00022692"/>
    </source>
</evidence>
<evidence type="ECO:0000256" key="2">
    <source>
        <dbReference type="ARBA" id="ARBA00022448"/>
    </source>
</evidence>
<keyword evidence="5" id="KW-0406">Ion transport</keyword>
<comment type="catalytic activity">
    <reaction evidence="8">
        <text>Mg(2+)(in) = Mg(2+)(out)</text>
        <dbReference type="Rhea" id="RHEA:29827"/>
        <dbReference type="ChEBI" id="CHEBI:18420"/>
    </reaction>
</comment>
<evidence type="ECO:0000259" key="13">
    <source>
        <dbReference type="Pfam" id="PF00520"/>
    </source>
</evidence>
<feature type="transmembrane region" description="Helical" evidence="12">
    <location>
        <begin position="979"/>
        <end position="997"/>
    </location>
</feature>
<dbReference type="Pfam" id="PF18139">
    <property type="entry name" value="LSDAT_euk"/>
    <property type="match status" value="1"/>
</dbReference>
<gene>
    <name evidence="18" type="primary">Trpm3</name>
</gene>
<dbReference type="GeneID" id="102000248"/>
<evidence type="ECO:0000259" key="15">
    <source>
        <dbReference type="Pfam" id="PF18139"/>
    </source>
</evidence>
<dbReference type="Proteomes" id="UP000694915">
    <property type="component" value="Chromosome 8"/>
</dbReference>
<name>A0ABM1U5W9_MICOH</name>
<evidence type="ECO:0000256" key="1">
    <source>
        <dbReference type="ARBA" id="ARBA00004141"/>
    </source>
</evidence>
<evidence type="ECO:0000313" key="18">
    <source>
        <dbReference type="RefSeq" id="XP_026637381.1"/>
    </source>
</evidence>
<dbReference type="PANTHER" id="PTHR13800:SF7">
    <property type="entry name" value="TRANSIENT RECEPTOR POTENTIAL CATION CHANNEL SUBFAMILY M MEMBER 3"/>
    <property type="match status" value="1"/>
</dbReference>
<feature type="region of interest" description="Disordered" evidence="11">
    <location>
        <begin position="1"/>
        <end position="63"/>
    </location>
</feature>
<feature type="coiled-coil region" evidence="10">
    <location>
        <begin position="1269"/>
        <end position="1327"/>
    </location>
</feature>
<keyword evidence="18" id="KW-0675">Receptor</keyword>
<feature type="compositionally biased region" description="Polar residues" evidence="11">
    <location>
        <begin position="45"/>
        <end position="63"/>
    </location>
</feature>
<keyword evidence="7" id="KW-0407">Ion channel</keyword>
<feature type="transmembrane region" description="Helical" evidence="12">
    <location>
        <begin position="912"/>
        <end position="931"/>
    </location>
</feature>
<keyword evidence="10" id="KW-0175">Coiled coil</keyword>
<evidence type="ECO:0000256" key="5">
    <source>
        <dbReference type="ARBA" id="ARBA00023065"/>
    </source>
</evidence>
<evidence type="ECO:0000256" key="6">
    <source>
        <dbReference type="ARBA" id="ARBA00023136"/>
    </source>
</evidence>
<dbReference type="Gene3D" id="1.20.5.1010">
    <property type="entry name" value="TRPM, tetramerisation domain"/>
    <property type="match status" value="1"/>
</dbReference>
<evidence type="ECO:0000256" key="12">
    <source>
        <dbReference type="SAM" id="Phobius"/>
    </source>
</evidence>
<dbReference type="Pfam" id="PF25508">
    <property type="entry name" value="TRPM2"/>
    <property type="match status" value="1"/>
</dbReference>
<evidence type="ECO:0000259" key="14">
    <source>
        <dbReference type="Pfam" id="PF16519"/>
    </source>
</evidence>
<sequence length="1758" mass="200564">MGKKWRDAGEMERGCSDREDSAESRRRSRSASRGRFAESWKRLSSKQGSTKRSGLPSQQTPAQKSWIERAFYKRECVHIIPSTKDPHRCCCGRLIGQHVGLTPSISVLQNEKNESRLSRNDVQSEKWSISKHTQLSPTDAFGTIEFQGGGHSNKAMYVRVSFDTKPDLLLHLMTKEWQLELPKLLISVHGGLQNFELQPKLKQVFGKGLIKAAMTTGAWIFTGGVNTGVIRHVGDALKDHASKSRGKICTIGIAPWGIVENQEDLIGRDVVRPYQTMSNPMSKLTVLNSMHSHFILADNGTTGKYGAEVKLRRQLEKHISLQKINTRCLPFFSLDSRMFYSFWGSCQLDPIGIGQGVPVVALIVEGGPNVISIVLEYLRDTPPVPVVVCDGSGRASDILAFGHKYSEEGGLINESLRDQLLVTIQKTFTYTRTQAQHLFIILMECMKKKELITVFRMGSEGHQDIDLAILTALLKGANASAPDQLSLALAWNRVDIARSQIFIYGQQWPVGSLEQAMLDALVLDRVDFVKLLIENGVSMHRFLTISRLEELYNTRHGPSNTLYHLVRDVKKREYPGFGWIYFKGNLPPDYRISLIDIGLVIEYLMGGAYRCNYTRKRFRTLYHNLFGPKRPKALKLLGMEDDIPLRRGRKTTKKREEEVDIDLDDPEINHFPFPFHELMVWAVLMKRQKMALFFWQHGEEAMAKALVACKLCKAMAHEASENDMVDDISQELNHNSRDFGQLAVELLDQSYKQDEQLAMKLLTYELKNWSNATCLQLAVAAKHRDFIAHTCSQMLLTDMWMGRLRMRKNSGLKVILGILLPPSILSLEFKNKDDMPYMTQAQEIHLQEKEPEEPEKTTKEKDEEDMELTAMLGRNNGESSRKKDEEEVQSRHRLIPVGRKIYEFYNAPIVKFWFYTLAYIGYLMLFNYIVLVKMERWPSTQEWIVISYIFTLGIEKMREILMSEPGKLLQKVRVWLQEYWNVTDLIAILLFSVGMILRLQDQPFRSDGRVIYCVNIIYWYIRLLDIFGVNKYLGPYVMMIGKMMIDMMYFVIIMLVVLMSFGVARQAILFPNEEPSWKLAKNIFYMPYWMIYGEVFADQIDRKQVYDSHTPKSAPCGQNETREDGKTIQLPPCKTGAWIVPAIMACYLLVANILLVNLLIAVFNNTFFEVKSISNQVWKFQRYQLIMTFHERPVLPPPLIIFSHMTMIFQHVCCRWRKHESDPDERDYGLKLFITDDELKKVHDFEEQCIEEYFREKDDRFNSSNDERIRVTSERVENMSMRLEEVNEREHSMKASLQTVDIRLAQLEDLIGRMATALERLTGLERAESNKIRSRTSSDCTDAAYIVRQSSFNSQEGNTFKLQESIDPAGEETISPTSPTLMPRMRSHSFYSVNVKEKGGLEKLESIFKERSLSLHRATSSHSVAKEPKAPAAPANTLAIVPDSRRPSSCIDIYVSAMDELHCDIDPLDSSMNILGLGEPSFSTLAPSTAPSSSAYATLAPTDRPPSRSIDFEDLTSMDTRSFSSDYTHLPECQNPWDTDPPMYHTIERSKSSRYLAAAPFLLEEAPIVKSHSFMFSPSRSYYANFGVPVKTAEYTSITDCIDTRCVNAPQAIADRATFPGGLGDKAEDLSCCHPEREAELSHPSSDSEENEARGRRAANPISSQEAENADRTLSNSITVPKIERANSYSAEEPSAPYAHTRKSFSISDKLDRQRNTSSLRNPFQRSKSSKPEGRGDSLSMRRLSRTSAFHSFESKHN</sequence>
<keyword evidence="3 12" id="KW-0812">Transmembrane</keyword>
<feature type="transmembrane region" description="Helical" evidence="12">
    <location>
        <begin position="1048"/>
        <end position="1068"/>
    </location>
</feature>
<protein>
    <submittedName>
        <fullName evidence="18">Transient receptor potential cation channel subfamily M member 3 isoform X1</fullName>
    </submittedName>
</protein>
<feature type="domain" description="TRPM-like" evidence="16">
    <location>
        <begin position="500"/>
        <end position="789"/>
    </location>
</feature>
<evidence type="ECO:0000256" key="9">
    <source>
        <dbReference type="ARBA" id="ARBA00036634"/>
    </source>
</evidence>
<dbReference type="Pfam" id="PF16519">
    <property type="entry name" value="TRPM_tetra"/>
    <property type="match status" value="1"/>
</dbReference>
<evidence type="ECO:0000256" key="11">
    <source>
        <dbReference type="SAM" id="MobiDB-lite"/>
    </source>
</evidence>
<keyword evidence="2" id="KW-0813">Transport</keyword>
<accession>A0ABM1U5W9</accession>
<keyword evidence="17" id="KW-1185">Reference proteome</keyword>
<feature type="compositionally biased region" description="Polar residues" evidence="11">
    <location>
        <begin position="1661"/>
        <end position="1679"/>
    </location>
</feature>
<feature type="domain" description="TRPM SLOG" evidence="15">
    <location>
        <begin position="155"/>
        <end position="445"/>
    </location>
</feature>
<evidence type="ECO:0000256" key="4">
    <source>
        <dbReference type="ARBA" id="ARBA00022989"/>
    </source>
</evidence>
<feature type="transmembrane region" description="Helical" evidence="12">
    <location>
        <begin position="1138"/>
        <end position="1163"/>
    </location>
</feature>
<organism evidence="17 18">
    <name type="scientific">Microtus ochrogaster</name>
    <name type="common">Prairie vole</name>
    <dbReference type="NCBI Taxonomy" id="79684"/>
    <lineage>
        <taxon>Eukaryota</taxon>
        <taxon>Metazoa</taxon>
        <taxon>Chordata</taxon>
        <taxon>Craniata</taxon>
        <taxon>Vertebrata</taxon>
        <taxon>Euteleostomi</taxon>
        <taxon>Mammalia</taxon>
        <taxon>Eutheria</taxon>
        <taxon>Euarchontoglires</taxon>
        <taxon>Glires</taxon>
        <taxon>Rodentia</taxon>
        <taxon>Myomorpha</taxon>
        <taxon>Muroidea</taxon>
        <taxon>Cricetidae</taxon>
        <taxon>Arvicolinae</taxon>
        <taxon>Microtus</taxon>
    </lineage>
</organism>